<dbReference type="SUPFAM" id="SSF56784">
    <property type="entry name" value="HAD-like"/>
    <property type="match status" value="1"/>
</dbReference>
<dbReference type="Proteomes" id="UP000234639">
    <property type="component" value="Unassembled WGS sequence"/>
</dbReference>
<keyword evidence="2 4" id="KW-0378">Hydrolase</keyword>
<evidence type="ECO:0000313" key="5">
    <source>
        <dbReference type="Proteomes" id="UP000234639"/>
    </source>
</evidence>
<comment type="caution">
    <text evidence="4">The sequence shown here is derived from an EMBL/GenBank/DDBJ whole genome shotgun (WGS) entry which is preliminary data.</text>
</comment>
<evidence type="ECO:0000313" key="4">
    <source>
        <dbReference type="EMBL" id="PKZ29055.1"/>
    </source>
</evidence>
<dbReference type="RefSeq" id="WP_101637445.1">
    <property type="nucleotide sequence ID" value="NZ_JAPXGI010000001.1"/>
</dbReference>
<dbReference type="InterPro" id="IPR006385">
    <property type="entry name" value="HAD_hydro_SerB1"/>
</dbReference>
<reference evidence="4 5" key="1">
    <citation type="submission" date="2017-12" db="EMBL/GenBank/DDBJ databases">
        <title>Phylogenetic diversity of female urinary microbiome.</title>
        <authorList>
            <person name="Thomas-White K."/>
            <person name="Wolfe A.J."/>
        </authorList>
    </citation>
    <scope>NUCLEOTIDE SEQUENCE [LARGE SCALE GENOMIC DNA]</scope>
    <source>
        <strain evidence="4 5">UMB0112</strain>
    </source>
</reference>
<accession>A0A2I1N9M2</accession>
<dbReference type="GO" id="GO:0016787">
    <property type="term" value="F:hydrolase activity"/>
    <property type="evidence" value="ECO:0007669"/>
    <property type="project" value="UniProtKB-KW"/>
</dbReference>
<evidence type="ECO:0000256" key="3">
    <source>
        <dbReference type="ARBA" id="ARBA00022842"/>
    </source>
</evidence>
<dbReference type="NCBIfam" id="TIGR01488">
    <property type="entry name" value="HAD-SF-IB"/>
    <property type="match status" value="1"/>
</dbReference>
<dbReference type="Gene3D" id="1.20.1440.100">
    <property type="entry name" value="SG protein - dephosphorylation function"/>
    <property type="match status" value="1"/>
</dbReference>
<sequence length="212" mass="24369">MTLTVFDLDKTLINGDSYDLWHEFLLEKGILKDDFIRENQKMIELYDEGNLNMNEYLKFSITSLKSLSLDEISNLIPEFLETKIKPIIYNEAKIWIKTLTPNLIISATPSYIVNPVSKYLGVKEAIGVNLVVKNSHYTDEFIPPLSFQEGKVEALKIYLKNKNSNPQKIVFYTDSINDLAMCEFAHSTNCVNPDDKLKKIALEKGWNIINLK</sequence>
<keyword evidence="3" id="KW-0460">Magnesium</keyword>
<dbReference type="Gene3D" id="3.40.50.1000">
    <property type="entry name" value="HAD superfamily/HAD-like"/>
    <property type="match status" value="1"/>
</dbReference>
<dbReference type="InterPro" id="IPR023214">
    <property type="entry name" value="HAD_sf"/>
</dbReference>
<dbReference type="PANTHER" id="PTHR43344:SF13">
    <property type="entry name" value="PHOSPHATASE RV3661-RELATED"/>
    <property type="match status" value="1"/>
</dbReference>
<dbReference type="GO" id="GO:0046872">
    <property type="term" value="F:metal ion binding"/>
    <property type="evidence" value="ECO:0007669"/>
    <property type="project" value="UniProtKB-KW"/>
</dbReference>
<organism evidence="4 5">
    <name type="scientific">Campylobacter ureolyticus</name>
    <dbReference type="NCBI Taxonomy" id="827"/>
    <lineage>
        <taxon>Bacteria</taxon>
        <taxon>Pseudomonadati</taxon>
        <taxon>Campylobacterota</taxon>
        <taxon>Epsilonproteobacteria</taxon>
        <taxon>Campylobacterales</taxon>
        <taxon>Campylobacteraceae</taxon>
        <taxon>Campylobacter</taxon>
    </lineage>
</organism>
<dbReference type="NCBIfam" id="TIGR01490">
    <property type="entry name" value="HAD-SF-IB-hyp1"/>
    <property type="match status" value="1"/>
</dbReference>
<dbReference type="EMBL" id="PKHU01000005">
    <property type="protein sequence ID" value="PKZ29055.1"/>
    <property type="molecule type" value="Genomic_DNA"/>
</dbReference>
<protein>
    <submittedName>
        <fullName evidence="4">HAD-IB family hydrolase</fullName>
    </submittedName>
</protein>
<evidence type="ECO:0000256" key="1">
    <source>
        <dbReference type="ARBA" id="ARBA00022723"/>
    </source>
</evidence>
<evidence type="ECO:0000256" key="2">
    <source>
        <dbReference type="ARBA" id="ARBA00022801"/>
    </source>
</evidence>
<name>A0A2I1N9M2_9BACT</name>
<dbReference type="PANTHER" id="PTHR43344">
    <property type="entry name" value="PHOSPHOSERINE PHOSPHATASE"/>
    <property type="match status" value="1"/>
</dbReference>
<dbReference type="InterPro" id="IPR050582">
    <property type="entry name" value="HAD-like_SerB"/>
</dbReference>
<dbReference type="InterPro" id="IPR036412">
    <property type="entry name" value="HAD-like_sf"/>
</dbReference>
<proteinExistence type="predicted"/>
<dbReference type="Pfam" id="PF12710">
    <property type="entry name" value="HAD"/>
    <property type="match status" value="1"/>
</dbReference>
<dbReference type="AlphaFoldDB" id="A0A2I1N9M2"/>
<gene>
    <name evidence="4" type="ORF">CYJ41_06395</name>
</gene>
<keyword evidence="1" id="KW-0479">Metal-binding</keyword>